<dbReference type="Gene3D" id="3.40.190.290">
    <property type="match status" value="1"/>
</dbReference>
<evidence type="ECO:0000256" key="2">
    <source>
        <dbReference type="ARBA" id="ARBA00023015"/>
    </source>
</evidence>
<evidence type="ECO:0000256" key="4">
    <source>
        <dbReference type="ARBA" id="ARBA00023163"/>
    </source>
</evidence>
<proteinExistence type="inferred from homology"/>
<sequence>MSFSDTRLRVFYAVAKHLSFTRAAEELYLTQPAVTFQIRQLEEHFDTRLFDRHHNRISLTEAGTEVYAYAERILDLYRETEKAVSELTGITRGVVKVGASTTIGEYLLPRILSEYRDQFNNVQIRLTIDNTRTVVRKLEDATIDIGMIEGPVKNKNIAREGCLDDELVLIMPPGHPLAEKKEVHIKELKNYPFISREEGSGTRAVVSEHLSKAGFSYDQLDIVLELGSTETVKGSVEGGIGIGIVSSASLRKELKLGILVAKRVQDMRIIRTINFIHQKQKFRSKAVEAFINFAKDHCKGMSSVMDEWSQ</sequence>
<dbReference type="Pfam" id="PF00126">
    <property type="entry name" value="HTH_1"/>
    <property type="match status" value="1"/>
</dbReference>
<keyword evidence="2" id="KW-0805">Transcription regulation</keyword>
<evidence type="ECO:0000259" key="5">
    <source>
        <dbReference type="PROSITE" id="PS50931"/>
    </source>
</evidence>
<name>A0A1S7LJN6_MAGMO</name>
<evidence type="ECO:0000256" key="3">
    <source>
        <dbReference type="ARBA" id="ARBA00023125"/>
    </source>
</evidence>
<organism evidence="6">
    <name type="scientific">Magnetococcus massalia (strain MO-1)</name>
    <dbReference type="NCBI Taxonomy" id="451514"/>
    <lineage>
        <taxon>Bacteria</taxon>
        <taxon>Pseudomonadati</taxon>
        <taxon>Pseudomonadota</taxon>
        <taxon>Magnetococcia</taxon>
        <taxon>Magnetococcales</taxon>
        <taxon>Magnetococcaceae</taxon>
        <taxon>Magnetococcus</taxon>
    </lineage>
</organism>
<dbReference type="SUPFAM" id="SSF53850">
    <property type="entry name" value="Periplasmic binding protein-like II"/>
    <property type="match status" value="1"/>
</dbReference>
<dbReference type="InterPro" id="IPR000847">
    <property type="entry name" value="LysR_HTH_N"/>
</dbReference>
<dbReference type="InterPro" id="IPR005119">
    <property type="entry name" value="LysR_subst-bd"/>
</dbReference>
<evidence type="ECO:0000313" key="6">
    <source>
        <dbReference type="EMBL" id="CRH07182.1"/>
    </source>
</evidence>
<feature type="domain" description="HTH lysR-type" evidence="5">
    <location>
        <begin position="1"/>
        <end position="60"/>
    </location>
</feature>
<dbReference type="Gene3D" id="1.10.10.10">
    <property type="entry name" value="Winged helix-like DNA-binding domain superfamily/Winged helix DNA-binding domain"/>
    <property type="match status" value="1"/>
</dbReference>
<evidence type="ECO:0000256" key="1">
    <source>
        <dbReference type="ARBA" id="ARBA00009437"/>
    </source>
</evidence>
<gene>
    <name evidence="6" type="ORF">MAGMO_3036</name>
</gene>
<dbReference type="InterPro" id="IPR036388">
    <property type="entry name" value="WH-like_DNA-bd_sf"/>
</dbReference>
<accession>A0A1S7LJN6</accession>
<comment type="similarity">
    <text evidence="1">Belongs to the LysR transcriptional regulatory family.</text>
</comment>
<dbReference type="PANTHER" id="PTHR30126:SF39">
    <property type="entry name" value="HTH-TYPE TRANSCRIPTIONAL REGULATOR CYSL"/>
    <property type="match status" value="1"/>
</dbReference>
<dbReference type="AlphaFoldDB" id="A0A1S7LJN6"/>
<dbReference type="GO" id="GO:0000976">
    <property type="term" value="F:transcription cis-regulatory region binding"/>
    <property type="evidence" value="ECO:0007669"/>
    <property type="project" value="TreeGrafter"/>
</dbReference>
<dbReference type="CDD" id="cd08420">
    <property type="entry name" value="PBP2_CysL_like"/>
    <property type="match status" value="1"/>
</dbReference>
<dbReference type="Pfam" id="PF03466">
    <property type="entry name" value="LysR_substrate"/>
    <property type="match status" value="1"/>
</dbReference>
<dbReference type="PROSITE" id="PS50931">
    <property type="entry name" value="HTH_LYSR"/>
    <property type="match status" value="1"/>
</dbReference>
<dbReference type="PRINTS" id="PR00039">
    <property type="entry name" value="HTHLYSR"/>
</dbReference>
<keyword evidence="4" id="KW-0804">Transcription</keyword>
<dbReference type="InterPro" id="IPR036390">
    <property type="entry name" value="WH_DNA-bd_sf"/>
</dbReference>
<dbReference type="GO" id="GO:0003700">
    <property type="term" value="F:DNA-binding transcription factor activity"/>
    <property type="evidence" value="ECO:0007669"/>
    <property type="project" value="InterPro"/>
</dbReference>
<reference evidence="6" key="1">
    <citation type="submission" date="2015-04" db="EMBL/GenBank/DDBJ databases">
        <authorList>
            <person name="Syromyatnikov M.Y."/>
            <person name="Popov V.N."/>
        </authorList>
    </citation>
    <scope>NUCLEOTIDE SEQUENCE</scope>
    <source>
        <strain evidence="6">MO-1</strain>
    </source>
</reference>
<dbReference type="FunFam" id="1.10.10.10:FF:000001">
    <property type="entry name" value="LysR family transcriptional regulator"/>
    <property type="match status" value="1"/>
</dbReference>
<dbReference type="NCBIfam" id="NF040786">
    <property type="entry name" value="LysR_Sec_metab"/>
    <property type="match status" value="1"/>
</dbReference>
<keyword evidence="3" id="KW-0238">DNA-binding</keyword>
<dbReference type="EMBL" id="LO017727">
    <property type="protein sequence ID" value="CRH07182.1"/>
    <property type="molecule type" value="Genomic_DNA"/>
</dbReference>
<dbReference type="SUPFAM" id="SSF46785">
    <property type="entry name" value="Winged helix' DNA-binding domain"/>
    <property type="match status" value="1"/>
</dbReference>
<dbReference type="InterPro" id="IPR047788">
    <property type="entry name" value="LysR-like_Sec_metab"/>
</dbReference>
<dbReference type="PANTHER" id="PTHR30126">
    <property type="entry name" value="HTH-TYPE TRANSCRIPTIONAL REGULATOR"/>
    <property type="match status" value="1"/>
</dbReference>
<protein>
    <submittedName>
        <fullName evidence="6">Putative transcriptional regulator, LysR family</fullName>
    </submittedName>
</protein>